<keyword evidence="1" id="KW-0805">Transcription regulation</keyword>
<proteinExistence type="predicted"/>
<evidence type="ECO:0000313" key="7">
    <source>
        <dbReference type="Proteomes" id="UP000231932"/>
    </source>
</evidence>
<evidence type="ECO:0000313" key="6">
    <source>
        <dbReference type="EMBL" id="ATY86373.1"/>
    </source>
</evidence>
<dbReference type="Pfam" id="PF04542">
    <property type="entry name" value="Sigma70_r2"/>
    <property type="match status" value="1"/>
</dbReference>
<evidence type="ECO:0000259" key="5">
    <source>
        <dbReference type="Pfam" id="PF04542"/>
    </source>
</evidence>
<keyword evidence="3" id="KW-0238">DNA-binding</keyword>
<dbReference type="PANTHER" id="PTHR43133">
    <property type="entry name" value="RNA POLYMERASE ECF-TYPE SIGMA FACTO"/>
    <property type="match status" value="1"/>
</dbReference>
<dbReference type="KEGG" id="kyr:CVV65_02230"/>
<reference evidence="7" key="1">
    <citation type="submission" date="2017-11" db="EMBL/GenBank/DDBJ databases">
        <title>Complete Genome Sequence of Kyrpidia sp. Strain EA-1, a thermophilic, hydrogen-oxidizing Bacterium, isolated from the Azores.</title>
        <authorList>
            <person name="Reiner J.E."/>
            <person name="Lapp C.J."/>
            <person name="Bunk B."/>
            <person name="Gescher J."/>
        </authorList>
    </citation>
    <scope>NUCLEOTIDE SEQUENCE [LARGE SCALE GENOMIC DNA]</scope>
    <source>
        <strain evidence="7">EA-1</strain>
    </source>
</reference>
<organism evidence="6 7">
    <name type="scientific">Kyrpidia spormannii</name>
    <dbReference type="NCBI Taxonomy" id="2055160"/>
    <lineage>
        <taxon>Bacteria</taxon>
        <taxon>Bacillati</taxon>
        <taxon>Bacillota</taxon>
        <taxon>Bacilli</taxon>
        <taxon>Bacillales</taxon>
        <taxon>Alicyclobacillaceae</taxon>
        <taxon>Kyrpidia</taxon>
    </lineage>
</organism>
<dbReference type="SUPFAM" id="SSF88946">
    <property type="entry name" value="Sigma2 domain of RNA polymerase sigma factors"/>
    <property type="match status" value="1"/>
</dbReference>
<accession>A0A2K8NAP0</accession>
<dbReference type="EMBL" id="CP024955">
    <property type="protein sequence ID" value="ATY86373.1"/>
    <property type="molecule type" value="Genomic_DNA"/>
</dbReference>
<keyword evidence="4" id="KW-0804">Transcription</keyword>
<dbReference type="GO" id="GO:0003677">
    <property type="term" value="F:DNA binding"/>
    <property type="evidence" value="ECO:0007669"/>
    <property type="project" value="UniProtKB-KW"/>
</dbReference>
<evidence type="ECO:0000256" key="4">
    <source>
        <dbReference type="ARBA" id="ARBA00023163"/>
    </source>
</evidence>
<dbReference type="Proteomes" id="UP000231932">
    <property type="component" value="Chromosome"/>
</dbReference>
<feature type="domain" description="RNA polymerase sigma-70 region 2" evidence="5">
    <location>
        <begin position="26"/>
        <end position="87"/>
    </location>
</feature>
<evidence type="ECO:0000256" key="1">
    <source>
        <dbReference type="ARBA" id="ARBA00023015"/>
    </source>
</evidence>
<dbReference type="InterPro" id="IPR013325">
    <property type="entry name" value="RNA_pol_sigma_r2"/>
</dbReference>
<protein>
    <recommendedName>
        <fullName evidence="5">RNA polymerase sigma-70 region 2 domain-containing protein</fullName>
    </recommendedName>
</protein>
<dbReference type="Gene3D" id="1.10.1740.10">
    <property type="match status" value="1"/>
</dbReference>
<dbReference type="AlphaFoldDB" id="A0A2K8NAP0"/>
<gene>
    <name evidence="6" type="ORF">CVV65_02230</name>
</gene>
<keyword evidence="7" id="KW-1185">Reference proteome</keyword>
<evidence type="ECO:0000256" key="2">
    <source>
        <dbReference type="ARBA" id="ARBA00023082"/>
    </source>
</evidence>
<dbReference type="OrthoDB" id="9785675at2"/>
<dbReference type="InterPro" id="IPR039425">
    <property type="entry name" value="RNA_pol_sigma-70-like"/>
</dbReference>
<dbReference type="RefSeq" id="WP_100669112.1">
    <property type="nucleotide sequence ID" value="NZ_CP024955.1"/>
</dbReference>
<sequence length="106" mass="12349">MAADEDRRLILLCRNGDEEGYRELMNLYEKYVYALRRRLSGNRDDALNLTQETFIGSCRNLDRFQRGRPCKPWLRQVAIRLCLNHCAMEAGSRRSSCPGAFPHIND</sequence>
<evidence type="ECO:0000256" key="3">
    <source>
        <dbReference type="ARBA" id="ARBA00023125"/>
    </source>
</evidence>
<dbReference type="GO" id="GO:0016987">
    <property type="term" value="F:sigma factor activity"/>
    <property type="evidence" value="ECO:0007669"/>
    <property type="project" value="UniProtKB-KW"/>
</dbReference>
<dbReference type="InterPro" id="IPR007627">
    <property type="entry name" value="RNA_pol_sigma70_r2"/>
</dbReference>
<dbReference type="GO" id="GO:0006352">
    <property type="term" value="P:DNA-templated transcription initiation"/>
    <property type="evidence" value="ECO:0007669"/>
    <property type="project" value="InterPro"/>
</dbReference>
<name>A0A2K8NAP0_9BACL</name>
<dbReference type="PANTHER" id="PTHR43133:SF8">
    <property type="entry name" value="RNA POLYMERASE SIGMA FACTOR HI_1459-RELATED"/>
    <property type="match status" value="1"/>
</dbReference>
<keyword evidence="2" id="KW-0731">Sigma factor</keyword>